<feature type="region of interest" description="Disordered" evidence="1">
    <location>
        <begin position="1"/>
        <end position="80"/>
    </location>
</feature>
<reference evidence="2" key="1">
    <citation type="journal article" date="2022" name="bioRxiv">
        <title>Sequencing and chromosome-scale assembly of the giantPleurodeles waltlgenome.</title>
        <authorList>
            <person name="Brown T."/>
            <person name="Elewa A."/>
            <person name="Iarovenko S."/>
            <person name="Subramanian E."/>
            <person name="Araus A.J."/>
            <person name="Petzold A."/>
            <person name="Susuki M."/>
            <person name="Suzuki K.-i.T."/>
            <person name="Hayashi T."/>
            <person name="Toyoda A."/>
            <person name="Oliveira C."/>
            <person name="Osipova E."/>
            <person name="Leigh N.D."/>
            <person name="Simon A."/>
            <person name="Yun M.H."/>
        </authorList>
    </citation>
    <scope>NUCLEOTIDE SEQUENCE</scope>
    <source>
        <strain evidence="2">20211129_DDA</strain>
        <tissue evidence="2">Liver</tissue>
    </source>
</reference>
<dbReference type="EMBL" id="JANPWB010000014">
    <property type="protein sequence ID" value="KAJ1098593.1"/>
    <property type="molecule type" value="Genomic_DNA"/>
</dbReference>
<name>A0AAV7MBU7_PLEWA</name>
<feature type="compositionally biased region" description="Pro residues" evidence="1">
    <location>
        <begin position="49"/>
        <end position="63"/>
    </location>
</feature>
<dbReference type="AlphaFoldDB" id="A0AAV7MBU7"/>
<gene>
    <name evidence="2" type="ORF">NDU88_003701</name>
</gene>
<dbReference type="Proteomes" id="UP001066276">
    <property type="component" value="Chromosome 10"/>
</dbReference>
<organism evidence="2 3">
    <name type="scientific">Pleurodeles waltl</name>
    <name type="common">Iberian ribbed newt</name>
    <dbReference type="NCBI Taxonomy" id="8319"/>
    <lineage>
        <taxon>Eukaryota</taxon>
        <taxon>Metazoa</taxon>
        <taxon>Chordata</taxon>
        <taxon>Craniata</taxon>
        <taxon>Vertebrata</taxon>
        <taxon>Euteleostomi</taxon>
        <taxon>Amphibia</taxon>
        <taxon>Batrachia</taxon>
        <taxon>Caudata</taxon>
        <taxon>Salamandroidea</taxon>
        <taxon>Salamandridae</taxon>
        <taxon>Pleurodelinae</taxon>
        <taxon>Pleurodeles</taxon>
    </lineage>
</organism>
<proteinExistence type="predicted"/>
<feature type="compositionally biased region" description="Basic and acidic residues" evidence="1">
    <location>
        <begin position="18"/>
        <end position="28"/>
    </location>
</feature>
<sequence length="161" mass="16458">MAQPGCTCHVPSQASPARADRTADREPHSSVLGRAPPPRGAQRQDGGSSPPPLPHIMAPPPVLGPGMAALGPGGGIHQVHPETRPSVPVAPLLPFPITWSTSVTSVGCAGPPTAPSSTGPHHTAVTTVFLARQQRARAGPKARCCRLLPPVADLRVPSMGC</sequence>
<accession>A0AAV7MBU7</accession>
<evidence type="ECO:0000313" key="2">
    <source>
        <dbReference type="EMBL" id="KAJ1098593.1"/>
    </source>
</evidence>
<keyword evidence="3" id="KW-1185">Reference proteome</keyword>
<evidence type="ECO:0000313" key="3">
    <source>
        <dbReference type="Proteomes" id="UP001066276"/>
    </source>
</evidence>
<comment type="caution">
    <text evidence="2">The sequence shown here is derived from an EMBL/GenBank/DDBJ whole genome shotgun (WGS) entry which is preliminary data.</text>
</comment>
<evidence type="ECO:0000256" key="1">
    <source>
        <dbReference type="SAM" id="MobiDB-lite"/>
    </source>
</evidence>
<protein>
    <submittedName>
        <fullName evidence="2">Uncharacterized protein</fullName>
    </submittedName>
</protein>